<dbReference type="AlphaFoldDB" id="A0A1I3FDK1"/>
<protein>
    <submittedName>
        <fullName evidence="2">Uncharacterized protein</fullName>
    </submittedName>
</protein>
<dbReference type="OrthoDB" id="280629at2"/>
<keyword evidence="1" id="KW-0732">Signal</keyword>
<dbReference type="Proteomes" id="UP000199518">
    <property type="component" value="Unassembled WGS sequence"/>
</dbReference>
<accession>A0A1I3FDK1</accession>
<dbReference type="RefSeq" id="WP_092049141.1">
    <property type="nucleotide sequence ID" value="NZ_FOQD01000005.1"/>
</dbReference>
<evidence type="ECO:0000313" key="2">
    <source>
        <dbReference type="EMBL" id="SFI09285.1"/>
    </source>
</evidence>
<keyword evidence="3" id="KW-1185">Reference proteome</keyword>
<evidence type="ECO:0000313" key="3">
    <source>
        <dbReference type="Proteomes" id="UP000199518"/>
    </source>
</evidence>
<feature type="chain" id="PRO_5011796163" evidence="1">
    <location>
        <begin position="23"/>
        <end position="177"/>
    </location>
</feature>
<reference evidence="3" key="1">
    <citation type="submission" date="2016-10" db="EMBL/GenBank/DDBJ databases">
        <authorList>
            <person name="Varghese N."/>
            <person name="Submissions S."/>
        </authorList>
    </citation>
    <scope>NUCLEOTIDE SEQUENCE [LARGE SCALE GENOMIC DNA]</scope>
    <source>
        <strain evidence="3">DSM 26348</strain>
    </source>
</reference>
<evidence type="ECO:0000256" key="1">
    <source>
        <dbReference type="SAM" id="SignalP"/>
    </source>
</evidence>
<feature type="signal peptide" evidence="1">
    <location>
        <begin position="1"/>
        <end position="22"/>
    </location>
</feature>
<gene>
    <name evidence="2" type="ORF">SAMN05421753_105193</name>
</gene>
<sequence length="177" mass="19791">MRSLVFPLAITLGFLINGFAAAQPVPLPSLGNRTPDDTVEGAIWEYKATAKKEGDTSGEMLEMSGKFRTEKSAIFDLGARGILPPKKDVDKAIEAAKKGELTEVKLPAPPQQKRIGDFQKVKGGRLKLNFTDPETLDGVMFIWPKKDTNDVWMGNYRQRKDGKFIQDWIVELRPIED</sequence>
<name>A0A1I3FDK1_9PLAN</name>
<dbReference type="EMBL" id="FOQD01000005">
    <property type="protein sequence ID" value="SFI09285.1"/>
    <property type="molecule type" value="Genomic_DNA"/>
</dbReference>
<proteinExistence type="predicted"/>
<organism evidence="2 3">
    <name type="scientific">Planctomicrobium piriforme</name>
    <dbReference type="NCBI Taxonomy" id="1576369"/>
    <lineage>
        <taxon>Bacteria</taxon>
        <taxon>Pseudomonadati</taxon>
        <taxon>Planctomycetota</taxon>
        <taxon>Planctomycetia</taxon>
        <taxon>Planctomycetales</taxon>
        <taxon>Planctomycetaceae</taxon>
        <taxon>Planctomicrobium</taxon>
    </lineage>
</organism>